<dbReference type="Gene3D" id="2.120.10.30">
    <property type="entry name" value="TolB, C-terminal domain"/>
    <property type="match status" value="1"/>
</dbReference>
<sequence>MEQLFSVDVDYVNDNPFLSKETLQKFLVREVLVTSVTTIDKKCSLPVAVDYVGKAGKTGKNMQELFTNQVKLLQICQNCLKRCKTSDLVIDKNQHELCVNECQRCYNSRAVCESFIPFEHKSYIPSVRACEYCLSNGVKCIKRVVMVLTVDCEEGNKQCLLQLKDALEKGTIDHNLHLLSIFPDCPHVLKTCKGSFANWYLQFNNERGCLSIFYTLCNKSESVVRKKMKSYLPKNDYVRKRDRQDPTAVLKLCNTELCDYVAGLGFVTHTIVPEMIRFTSTNRINTCKNITSVAVGPRGWILFLCYDDQKKKTQRGLYEEKKWNSTEINFVENNSLQFDDISIVDQHLIYGACSSKRSLEQIHLKRDSVGIQGTAVTVVSYHETWEKVHCLLLHKSSLLVFYGKGIFMFNLDTQVSLTVVPESSGYIPRYDYVYKESFLFTSSDDHRLYFWQNCQITTFAGDSEGGSRDGTVQFARFYKICSICVEFDHVVYLSDYATGSIRMLTTLKNTASFLKAVGKLNRAGPKRLPIIQIQKKTMMKFCIIMTMMMNLTLKTWLLNFHGRVYKIFRTFKLPKSEGRRHFFFVGVRDMEEQFVSIVDLLEVSR</sequence>
<protein>
    <submittedName>
        <fullName evidence="1">ABC transporter G family member 9</fullName>
    </submittedName>
</protein>
<dbReference type="SUPFAM" id="SSF50952">
    <property type="entry name" value="Soluble quinoprotein glucose dehydrogenase"/>
    <property type="match status" value="1"/>
</dbReference>
<dbReference type="InterPro" id="IPR011041">
    <property type="entry name" value="Quinoprot_gluc/sorb_DH_b-prop"/>
</dbReference>
<gene>
    <name evidence="1" type="ORF">PACLA_8A035122</name>
</gene>
<dbReference type="AlphaFoldDB" id="A0A7D9DFC2"/>
<comment type="caution">
    <text evidence="1">The sequence shown here is derived from an EMBL/GenBank/DDBJ whole genome shotgun (WGS) entry which is preliminary data.</text>
</comment>
<dbReference type="EMBL" id="CACRXK020000586">
    <property type="protein sequence ID" value="CAB3983181.1"/>
    <property type="molecule type" value="Genomic_DNA"/>
</dbReference>
<dbReference type="Proteomes" id="UP001152795">
    <property type="component" value="Unassembled WGS sequence"/>
</dbReference>
<proteinExistence type="predicted"/>
<evidence type="ECO:0000313" key="2">
    <source>
        <dbReference type="Proteomes" id="UP001152795"/>
    </source>
</evidence>
<reference evidence="1" key="1">
    <citation type="submission" date="2020-04" db="EMBL/GenBank/DDBJ databases">
        <authorList>
            <person name="Alioto T."/>
            <person name="Alioto T."/>
            <person name="Gomez Garrido J."/>
        </authorList>
    </citation>
    <scope>NUCLEOTIDE SEQUENCE</scope>
    <source>
        <strain evidence="1">A484AB</strain>
    </source>
</reference>
<dbReference type="InterPro" id="IPR011042">
    <property type="entry name" value="6-blade_b-propeller_TolB-like"/>
</dbReference>
<keyword evidence="2" id="KW-1185">Reference proteome</keyword>
<accession>A0A7D9DFC2</accession>
<evidence type="ECO:0000313" key="1">
    <source>
        <dbReference type="EMBL" id="CAB3983181.1"/>
    </source>
</evidence>
<name>A0A7D9DFC2_PARCT</name>
<organism evidence="1 2">
    <name type="scientific">Paramuricea clavata</name>
    <name type="common">Red gorgonian</name>
    <name type="synonym">Violescent sea-whip</name>
    <dbReference type="NCBI Taxonomy" id="317549"/>
    <lineage>
        <taxon>Eukaryota</taxon>
        <taxon>Metazoa</taxon>
        <taxon>Cnidaria</taxon>
        <taxon>Anthozoa</taxon>
        <taxon>Octocorallia</taxon>
        <taxon>Malacalcyonacea</taxon>
        <taxon>Plexauridae</taxon>
        <taxon>Paramuricea</taxon>
    </lineage>
</organism>